<dbReference type="AlphaFoldDB" id="A0A1Y1XL30"/>
<dbReference type="EMBL" id="MCFG01000021">
    <property type="protein sequence ID" value="ORX86468.1"/>
    <property type="molecule type" value="Genomic_DNA"/>
</dbReference>
<dbReference type="Gene3D" id="3.20.20.190">
    <property type="entry name" value="Phosphatidylinositol (PI) phosphodiesterase"/>
    <property type="match status" value="1"/>
</dbReference>
<dbReference type="InterPro" id="IPR017946">
    <property type="entry name" value="PLC-like_Pdiesterase_TIM-brl"/>
</dbReference>
<keyword evidence="1" id="KW-0732">Signal</keyword>
<dbReference type="STRING" id="1754192.A0A1Y1XL30"/>
<reference evidence="2 3" key="1">
    <citation type="submission" date="2016-08" db="EMBL/GenBank/DDBJ databases">
        <title>A Parts List for Fungal Cellulosomes Revealed by Comparative Genomics.</title>
        <authorList>
            <consortium name="DOE Joint Genome Institute"/>
            <person name="Haitjema C.H."/>
            <person name="Gilmore S.P."/>
            <person name="Henske J.K."/>
            <person name="Solomon K.V."/>
            <person name="De Groot R."/>
            <person name="Kuo A."/>
            <person name="Mondo S.J."/>
            <person name="Salamov A.A."/>
            <person name="Labutti K."/>
            <person name="Zhao Z."/>
            <person name="Chiniquy J."/>
            <person name="Barry K."/>
            <person name="Brewer H.M."/>
            <person name="Purvine S.O."/>
            <person name="Wright A.T."/>
            <person name="Boxma B."/>
            <person name="Van Alen T."/>
            <person name="Hackstein J.H."/>
            <person name="Baker S.E."/>
            <person name="Grigoriev I.V."/>
            <person name="O'Malley M.A."/>
        </authorList>
    </citation>
    <scope>NUCLEOTIDE SEQUENCE [LARGE SCALE GENOMIC DNA]</scope>
    <source>
        <strain evidence="2 3">S4</strain>
    </source>
</reference>
<evidence type="ECO:0000256" key="1">
    <source>
        <dbReference type="SAM" id="SignalP"/>
    </source>
</evidence>
<name>A0A1Y1XL30_9FUNG</name>
<dbReference type="GO" id="GO:0008081">
    <property type="term" value="F:phosphoric diester hydrolase activity"/>
    <property type="evidence" value="ECO:0007669"/>
    <property type="project" value="InterPro"/>
</dbReference>
<dbReference type="Pfam" id="PF26146">
    <property type="entry name" value="PI-PLC_X"/>
    <property type="match status" value="1"/>
</dbReference>
<dbReference type="InterPro" id="IPR051057">
    <property type="entry name" value="PI-PLC_domain"/>
</dbReference>
<dbReference type="PANTHER" id="PTHR13593">
    <property type="match status" value="1"/>
</dbReference>
<organism evidence="2 3">
    <name type="scientific">Anaeromyces robustus</name>
    <dbReference type="NCBI Taxonomy" id="1754192"/>
    <lineage>
        <taxon>Eukaryota</taxon>
        <taxon>Fungi</taxon>
        <taxon>Fungi incertae sedis</taxon>
        <taxon>Chytridiomycota</taxon>
        <taxon>Chytridiomycota incertae sedis</taxon>
        <taxon>Neocallimastigomycetes</taxon>
        <taxon>Neocallimastigales</taxon>
        <taxon>Neocallimastigaceae</taxon>
        <taxon>Anaeromyces</taxon>
    </lineage>
</organism>
<evidence type="ECO:0000313" key="3">
    <source>
        <dbReference type="Proteomes" id="UP000193944"/>
    </source>
</evidence>
<dbReference type="PANTHER" id="PTHR13593:SF140">
    <property type="entry name" value="PLC-LIKE PHOSPHODIESTERASE"/>
    <property type="match status" value="1"/>
</dbReference>
<feature type="signal peptide" evidence="1">
    <location>
        <begin position="1"/>
        <end position="23"/>
    </location>
</feature>
<dbReference type="OrthoDB" id="7984201at2759"/>
<gene>
    <name evidence="2" type="ORF">BCR32DRAFT_228914</name>
</gene>
<comment type="caution">
    <text evidence="2">The sequence shown here is derived from an EMBL/GenBank/DDBJ whole genome shotgun (WGS) entry which is preliminary data.</text>
</comment>
<reference evidence="2 3" key="2">
    <citation type="submission" date="2016-08" db="EMBL/GenBank/DDBJ databases">
        <title>Pervasive Adenine N6-methylation of Active Genes in Fungi.</title>
        <authorList>
            <consortium name="DOE Joint Genome Institute"/>
            <person name="Mondo S.J."/>
            <person name="Dannebaum R.O."/>
            <person name="Kuo R.C."/>
            <person name="Labutti K."/>
            <person name="Haridas S."/>
            <person name="Kuo A."/>
            <person name="Salamov A."/>
            <person name="Ahrendt S.R."/>
            <person name="Lipzen A."/>
            <person name="Sullivan W."/>
            <person name="Andreopoulos W.B."/>
            <person name="Clum A."/>
            <person name="Lindquist E."/>
            <person name="Daum C."/>
            <person name="Ramamoorthy G.K."/>
            <person name="Gryganskyi A."/>
            <person name="Culley D."/>
            <person name="Magnuson J.K."/>
            <person name="James T.Y."/>
            <person name="O'Malley M.A."/>
            <person name="Stajich J.E."/>
            <person name="Spatafora J.W."/>
            <person name="Visel A."/>
            <person name="Grigoriev I.V."/>
        </authorList>
    </citation>
    <scope>NUCLEOTIDE SEQUENCE [LARGE SCALE GENOMIC DNA]</scope>
    <source>
        <strain evidence="2 3">S4</strain>
    </source>
</reference>
<sequence length="318" mass="36139">MIVNKNILFYTLISSFFILFTKAQIYCNGYESYCNRGYDELTYATSHNSFAIGKSYSANQEKGVDQQLADGIRGLMLDTHINEQDGGVHFCHNKCDNSVYLDAGPAVDILSVITNFIQQNPYEVITIFIENNNVPVSMLNEVFTNSGLVNYAYIPTYDGSWPTLGEMISNQKNVVIFGDQMADDPSYPWYLSWDRYVQYTNYVSLQNEDWNCNVMGGYGSLFLLYHMKHVQVLNSGYLPDTTIIDKTNSISGINAQTQYCPNRINFIAVDYYNHGDILEFVTRLNNEDYSSMRTSDGQSLKLSKSLGLITLLLIIIIF</sequence>
<protein>
    <submittedName>
        <fullName evidence="2">PLC-like phosphodiesterase</fullName>
    </submittedName>
</protein>
<proteinExistence type="predicted"/>
<keyword evidence="3" id="KW-1185">Reference proteome</keyword>
<feature type="chain" id="PRO_5013276925" evidence="1">
    <location>
        <begin position="24"/>
        <end position="318"/>
    </location>
</feature>
<dbReference type="SUPFAM" id="SSF51695">
    <property type="entry name" value="PLC-like phosphodiesterases"/>
    <property type="match status" value="1"/>
</dbReference>
<accession>A0A1Y1XL30</accession>
<evidence type="ECO:0000313" key="2">
    <source>
        <dbReference type="EMBL" id="ORX86468.1"/>
    </source>
</evidence>
<dbReference type="Proteomes" id="UP000193944">
    <property type="component" value="Unassembled WGS sequence"/>
</dbReference>
<dbReference type="GO" id="GO:0006629">
    <property type="term" value="P:lipid metabolic process"/>
    <property type="evidence" value="ECO:0007669"/>
    <property type="project" value="InterPro"/>
</dbReference>